<dbReference type="Proteomes" id="UP000027135">
    <property type="component" value="Unassembled WGS sequence"/>
</dbReference>
<dbReference type="OrthoDB" id="413402at2759"/>
<feature type="domain" description="Menorin-like" evidence="2">
    <location>
        <begin position="63"/>
        <end position="307"/>
    </location>
</feature>
<dbReference type="FunCoup" id="A0A067RWF0">
    <property type="interactions" value="65"/>
</dbReference>
<dbReference type="AlphaFoldDB" id="A0A067RWF0"/>
<dbReference type="PANTHER" id="PTHR21184:SF6">
    <property type="entry name" value="CONSERVED PLASMA MEMBRANE PROTEIN"/>
    <property type="match status" value="1"/>
</dbReference>
<accession>A0A067RWF0</accession>
<organism evidence="3 4">
    <name type="scientific">Zootermopsis nevadensis</name>
    <name type="common">Dampwood termite</name>
    <dbReference type="NCBI Taxonomy" id="136037"/>
    <lineage>
        <taxon>Eukaryota</taxon>
        <taxon>Metazoa</taxon>
        <taxon>Ecdysozoa</taxon>
        <taxon>Arthropoda</taxon>
        <taxon>Hexapoda</taxon>
        <taxon>Insecta</taxon>
        <taxon>Pterygota</taxon>
        <taxon>Neoptera</taxon>
        <taxon>Polyneoptera</taxon>
        <taxon>Dictyoptera</taxon>
        <taxon>Blattodea</taxon>
        <taxon>Blattoidea</taxon>
        <taxon>Termitoidae</taxon>
        <taxon>Termopsidae</taxon>
        <taxon>Zootermopsis</taxon>
    </lineage>
</organism>
<reference evidence="3 4" key="1">
    <citation type="journal article" date="2014" name="Nat. Commun.">
        <title>Molecular traces of alternative social organization in a termite genome.</title>
        <authorList>
            <person name="Terrapon N."/>
            <person name="Li C."/>
            <person name="Robertson H.M."/>
            <person name="Ji L."/>
            <person name="Meng X."/>
            <person name="Booth W."/>
            <person name="Chen Z."/>
            <person name="Childers C.P."/>
            <person name="Glastad K.M."/>
            <person name="Gokhale K."/>
            <person name="Gowin J."/>
            <person name="Gronenberg W."/>
            <person name="Hermansen R.A."/>
            <person name="Hu H."/>
            <person name="Hunt B.G."/>
            <person name="Huylmans A.K."/>
            <person name="Khalil S.M."/>
            <person name="Mitchell R.D."/>
            <person name="Munoz-Torres M.C."/>
            <person name="Mustard J.A."/>
            <person name="Pan H."/>
            <person name="Reese J.T."/>
            <person name="Scharf M.E."/>
            <person name="Sun F."/>
            <person name="Vogel H."/>
            <person name="Xiao J."/>
            <person name="Yang W."/>
            <person name="Yang Z."/>
            <person name="Yang Z."/>
            <person name="Zhou J."/>
            <person name="Zhu J."/>
            <person name="Brent C.S."/>
            <person name="Elsik C.G."/>
            <person name="Goodisman M.A."/>
            <person name="Liberles D.A."/>
            <person name="Roe R.M."/>
            <person name="Vargo E.L."/>
            <person name="Vilcinskas A."/>
            <person name="Wang J."/>
            <person name="Bornberg-Bauer E."/>
            <person name="Korb J."/>
            <person name="Zhang G."/>
            <person name="Liebig J."/>
        </authorList>
    </citation>
    <scope>NUCLEOTIDE SEQUENCE [LARGE SCALE GENOMIC DNA]</scope>
    <source>
        <tissue evidence="3">Whole organism</tissue>
    </source>
</reference>
<dbReference type="PANTHER" id="PTHR21184">
    <property type="entry name" value="MENORIN (DENDRITIC BRANCHING PROTEIN)"/>
    <property type="match status" value="1"/>
</dbReference>
<evidence type="ECO:0000259" key="2">
    <source>
        <dbReference type="Pfam" id="PF10223"/>
    </source>
</evidence>
<dbReference type="EMBL" id="KK852424">
    <property type="protein sequence ID" value="KDR24219.1"/>
    <property type="molecule type" value="Genomic_DNA"/>
</dbReference>
<sequence>MLRKYQRAVCVAMPSVMCKSVPRGIRFAKTLSPLATFWVFLLARVWAAMAMSVQENFPGIDNDLTAVTWGHAVNSRVQLQDALTENLMMLEADVVLGTLEGGSGDHIPVMAHPPDNVSDLSLEGFLAEVVAANQKGHRCGIKLDFKTVEVLGPSLQQLQLLENQINFPVMLNADILPGPVDSTTKPVDADTFLDLCVSQFPNSTLSVGWTTRYGGLIFNGSYSEDQVGAMEEVLKRHRVQQPVTFPVRAGMAANSGAALARLKDSVANSTFTVWSSEYDAVNVKKLREVILSTLGRDRVFVDVPRSLWDKLELNPADVQRAASAAPLASMAALTLSMVTAILHKFK</sequence>
<dbReference type="InterPro" id="IPR019356">
    <property type="entry name" value="Menorin_dom"/>
</dbReference>
<keyword evidence="4" id="KW-1185">Reference proteome</keyword>
<dbReference type="GO" id="GO:0005615">
    <property type="term" value="C:extracellular space"/>
    <property type="evidence" value="ECO:0007669"/>
    <property type="project" value="TreeGrafter"/>
</dbReference>
<gene>
    <name evidence="3" type="ORF">L798_07626</name>
</gene>
<evidence type="ECO:0000313" key="3">
    <source>
        <dbReference type="EMBL" id="KDR24219.1"/>
    </source>
</evidence>
<dbReference type="OMA" id="GFTLWWA"/>
<protein>
    <recommendedName>
        <fullName evidence="2">Menorin-like domain-containing protein</fullName>
    </recommendedName>
</protein>
<dbReference type="Pfam" id="PF10223">
    <property type="entry name" value="Menorin_N"/>
    <property type="match status" value="1"/>
</dbReference>
<evidence type="ECO:0000313" key="4">
    <source>
        <dbReference type="Proteomes" id="UP000027135"/>
    </source>
</evidence>
<dbReference type="eggNOG" id="KOG3748">
    <property type="taxonomic scope" value="Eukaryota"/>
</dbReference>
<dbReference type="InParanoid" id="A0A067RWF0"/>
<evidence type="ECO:0000256" key="1">
    <source>
        <dbReference type="ARBA" id="ARBA00044953"/>
    </source>
</evidence>
<dbReference type="STRING" id="136037.A0A067RWF0"/>
<comment type="similarity">
    <text evidence="1">Belongs to the menorin family.</text>
</comment>
<proteinExistence type="inferred from homology"/>
<name>A0A067RWF0_ZOONE</name>